<proteinExistence type="inferred from homology"/>
<evidence type="ECO:0000256" key="5">
    <source>
        <dbReference type="ARBA" id="ARBA00022729"/>
    </source>
</evidence>
<feature type="domain" description="Fe/B12 periplasmic-binding" evidence="8">
    <location>
        <begin position="42"/>
        <end position="303"/>
    </location>
</feature>
<keyword evidence="3" id="KW-0813">Transport</keyword>
<dbReference type="PANTHER" id="PTHR30532">
    <property type="entry name" value="IRON III DICITRATE-BINDING PERIPLASMIC PROTEIN"/>
    <property type="match status" value="1"/>
</dbReference>
<evidence type="ECO:0000256" key="1">
    <source>
        <dbReference type="ARBA" id="ARBA00004196"/>
    </source>
</evidence>
<dbReference type="SUPFAM" id="SSF53807">
    <property type="entry name" value="Helical backbone' metal receptor"/>
    <property type="match status" value="1"/>
</dbReference>
<dbReference type="PANTHER" id="PTHR30532:SF28">
    <property type="entry name" value="PETROBACTIN-BINDING PROTEIN YCLQ"/>
    <property type="match status" value="1"/>
</dbReference>
<keyword evidence="5 7" id="KW-0732">Signal</keyword>
<dbReference type="InterPro" id="IPR002491">
    <property type="entry name" value="ABC_transptr_periplasmic_BD"/>
</dbReference>
<feature type="chain" id="PRO_5046718712" evidence="7">
    <location>
        <begin position="23"/>
        <end position="303"/>
    </location>
</feature>
<keyword evidence="4" id="KW-0408">Iron</keyword>
<organism evidence="9 10">
    <name type="scientific">Rodentibacter caecimuris</name>
    <dbReference type="NCBI Taxonomy" id="1796644"/>
    <lineage>
        <taxon>Bacteria</taxon>
        <taxon>Pseudomonadati</taxon>
        <taxon>Pseudomonadota</taxon>
        <taxon>Gammaproteobacteria</taxon>
        <taxon>Pasteurellales</taxon>
        <taxon>Pasteurellaceae</taxon>
        <taxon>Rodentibacter</taxon>
    </lineage>
</organism>
<evidence type="ECO:0000256" key="2">
    <source>
        <dbReference type="ARBA" id="ARBA00008814"/>
    </source>
</evidence>
<dbReference type="Proteomes" id="UP000188820">
    <property type="component" value="Unassembled WGS sequence"/>
</dbReference>
<comment type="similarity">
    <text evidence="2">Belongs to the bacterial solute-binding protein 8 family.</text>
</comment>
<evidence type="ECO:0000256" key="4">
    <source>
        <dbReference type="ARBA" id="ARBA00022496"/>
    </source>
</evidence>
<evidence type="ECO:0000256" key="6">
    <source>
        <dbReference type="SAM" id="Coils"/>
    </source>
</evidence>
<keyword evidence="6" id="KW-0175">Coiled coil</keyword>
<gene>
    <name evidence="9" type="ORF">BKG89_01225</name>
</gene>
<name>A0ABX3L0K1_9PAST</name>
<keyword evidence="4" id="KW-0410">Iron transport</keyword>
<accession>A0ABX3L0K1</accession>
<keyword evidence="4" id="KW-0406">Ion transport</keyword>
<protein>
    <submittedName>
        <fullName evidence="9">ABC transporter</fullName>
    </submittedName>
</protein>
<dbReference type="Gene3D" id="3.40.50.1980">
    <property type="entry name" value="Nitrogenase molybdenum iron protein domain"/>
    <property type="match status" value="2"/>
</dbReference>
<sequence length="303" mass="34009">MKKILYQWLSALTLCLTMAANGAYFQVENAAGKQAVPKNPQRIVTLDFAAADTLRALGEANKIVGFPKGGSVPAYLSGFSTNQFQNVGTLHEPAFEIINELAPDLIVLSPRQQKILEKFKEIAPVFFAQTDYRNYYPSFEQNILAFGKILNKEDLAKQKLNALNEKVRQLAERVKGKTALLILVNESRISVFGDNSRYALLYQKFGFTPTDKNIKSSTHGMSVGFEYLVEQNPDYLFVVDRTAAITDKVDNAQHVLDNTLIRQTDAYKNNRIVYLNAANWYLAFGGLQSMEMMAQEIESAVEK</sequence>
<evidence type="ECO:0000313" key="10">
    <source>
        <dbReference type="Proteomes" id="UP000188820"/>
    </source>
</evidence>
<evidence type="ECO:0000259" key="8">
    <source>
        <dbReference type="PROSITE" id="PS50983"/>
    </source>
</evidence>
<dbReference type="InterPro" id="IPR033870">
    <property type="entry name" value="FatB"/>
</dbReference>
<dbReference type="CDD" id="cd01140">
    <property type="entry name" value="FatB"/>
    <property type="match status" value="1"/>
</dbReference>
<evidence type="ECO:0000256" key="3">
    <source>
        <dbReference type="ARBA" id="ARBA00022448"/>
    </source>
</evidence>
<dbReference type="PROSITE" id="PS50983">
    <property type="entry name" value="FE_B12_PBP"/>
    <property type="match status" value="1"/>
</dbReference>
<comment type="caution">
    <text evidence="9">The sequence shown here is derived from an EMBL/GenBank/DDBJ whole genome shotgun (WGS) entry which is preliminary data.</text>
</comment>
<feature type="signal peptide" evidence="7">
    <location>
        <begin position="1"/>
        <end position="22"/>
    </location>
</feature>
<dbReference type="EMBL" id="MLAA01000004">
    <property type="protein sequence ID" value="OOF71161.1"/>
    <property type="molecule type" value="Genomic_DNA"/>
</dbReference>
<keyword evidence="10" id="KW-1185">Reference proteome</keyword>
<dbReference type="InterPro" id="IPR051313">
    <property type="entry name" value="Bact_iron-sidero_bind"/>
</dbReference>
<feature type="coiled-coil region" evidence="6">
    <location>
        <begin position="153"/>
        <end position="180"/>
    </location>
</feature>
<dbReference type="RefSeq" id="WP_077462370.1">
    <property type="nucleotide sequence ID" value="NZ_MLAA01000004.1"/>
</dbReference>
<evidence type="ECO:0000256" key="7">
    <source>
        <dbReference type="SAM" id="SignalP"/>
    </source>
</evidence>
<dbReference type="Pfam" id="PF01497">
    <property type="entry name" value="Peripla_BP_2"/>
    <property type="match status" value="1"/>
</dbReference>
<comment type="subcellular location">
    <subcellularLocation>
        <location evidence="1">Cell envelope</location>
    </subcellularLocation>
</comment>
<reference evidence="9 10" key="1">
    <citation type="submission" date="2016-10" db="EMBL/GenBank/DDBJ databases">
        <title>Rodentibacter gen. nov. and new species.</title>
        <authorList>
            <person name="Christensen H."/>
        </authorList>
    </citation>
    <scope>NUCLEOTIDE SEQUENCE [LARGE SCALE GENOMIC DNA]</scope>
    <source>
        <strain evidence="9 10">1998236014</strain>
    </source>
</reference>
<evidence type="ECO:0000313" key="9">
    <source>
        <dbReference type="EMBL" id="OOF71161.1"/>
    </source>
</evidence>